<accession>A0ABY9DGP4</accession>
<protein>
    <submittedName>
        <fullName evidence="1">Uncharacterized protein</fullName>
    </submittedName>
</protein>
<reference evidence="1 2" key="1">
    <citation type="journal article" date="2023" name="Hortic Res">
        <title>The complete reference genome for grapevine (Vitis vinifera L.) genetics and breeding.</title>
        <authorList>
            <person name="Shi X."/>
            <person name="Cao S."/>
            <person name="Wang X."/>
            <person name="Huang S."/>
            <person name="Wang Y."/>
            <person name="Liu Z."/>
            <person name="Liu W."/>
            <person name="Leng X."/>
            <person name="Peng Y."/>
            <person name="Wang N."/>
            <person name="Wang Y."/>
            <person name="Ma Z."/>
            <person name="Xu X."/>
            <person name="Zhang F."/>
            <person name="Xue H."/>
            <person name="Zhong H."/>
            <person name="Wang Y."/>
            <person name="Zhang K."/>
            <person name="Velt A."/>
            <person name="Avia K."/>
            <person name="Holtgrawe D."/>
            <person name="Grimplet J."/>
            <person name="Matus J.T."/>
            <person name="Ware D."/>
            <person name="Wu X."/>
            <person name="Wang H."/>
            <person name="Liu C."/>
            <person name="Fang Y."/>
            <person name="Rustenholz C."/>
            <person name="Cheng Z."/>
            <person name="Xiao H."/>
            <person name="Zhou Y."/>
        </authorList>
    </citation>
    <scope>NUCLEOTIDE SEQUENCE [LARGE SCALE GENOMIC DNA]</scope>
    <source>
        <strain evidence="2">cv. Pinot noir / PN40024</strain>
        <tissue evidence="1">Leaf</tissue>
    </source>
</reference>
<keyword evidence="2" id="KW-1185">Reference proteome</keyword>
<proteinExistence type="predicted"/>
<name>A0ABY9DGP4_VITVI</name>
<evidence type="ECO:0000313" key="2">
    <source>
        <dbReference type="Proteomes" id="UP001227230"/>
    </source>
</evidence>
<dbReference type="EMBL" id="CP126663">
    <property type="protein sequence ID" value="WKA06605.1"/>
    <property type="molecule type" value="Genomic_DNA"/>
</dbReference>
<dbReference type="Proteomes" id="UP001227230">
    <property type="component" value="Chromosome 16"/>
</dbReference>
<sequence length="67" mass="7714">MAARNAREHRGRRGGNYVTVEMFQELQEQIQQLAATFEEVTRIVAMVIIVNQIIQGKRKGHSISYLK</sequence>
<evidence type="ECO:0000313" key="1">
    <source>
        <dbReference type="EMBL" id="WKA06605.1"/>
    </source>
</evidence>
<gene>
    <name evidence="1" type="ORF">VitviT2T_024500</name>
</gene>
<organism evidence="1 2">
    <name type="scientific">Vitis vinifera</name>
    <name type="common">Grape</name>
    <dbReference type="NCBI Taxonomy" id="29760"/>
    <lineage>
        <taxon>Eukaryota</taxon>
        <taxon>Viridiplantae</taxon>
        <taxon>Streptophyta</taxon>
        <taxon>Embryophyta</taxon>
        <taxon>Tracheophyta</taxon>
        <taxon>Spermatophyta</taxon>
        <taxon>Magnoliopsida</taxon>
        <taxon>eudicotyledons</taxon>
        <taxon>Gunneridae</taxon>
        <taxon>Pentapetalae</taxon>
        <taxon>rosids</taxon>
        <taxon>Vitales</taxon>
        <taxon>Vitaceae</taxon>
        <taxon>Viteae</taxon>
        <taxon>Vitis</taxon>
    </lineage>
</organism>